<keyword evidence="4" id="KW-1185">Reference proteome</keyword>
<dbReference type="SUPFAM" id="SSF52540">
    <property type="entry name" value="P-loop containing nucleoside triphosphate hydrolases"/>
    <property type="match status" value="1"/>
</dbReference>
<proteinExistence type="predicted"/>
<reference evidence="3" key="1">
    <citation type="submission" date="2015-06" db="EMBL/GenBank/DDBJ databases">
        <authorList>
            <person name="Nguyen H."/>
        </authorList>
    </citation>
    <scope>NUCLEOTIDE SEQUENCE</scope>
    <source>
        <strain evidence="3">DAOM 180753</strain>
    </source>
</reference>
<accession>A0AAI9X6A0</accession>
<dbReference type="InterPro" id="IPR027417">
    <property type="entry name" value="P-loop_NTPase"/>
</dbReference>
<evidence type="ECO:0000256" key="1">
    <source>
        <dbReference type="SAM" id="MobiDB-lite"/>
    </source>
</evidence>
<dbReference type="InterPro" id="IPR056681">
    <property type="entry name" value="DUF7779"/>
</dbReference>
<sequence length="1014" mass="115958">MASTSFHGSNSGLQIGFNSGQINMPPGELGTGHDQSRLTNRHFPPRLERPETPTNPLSTVPFARDLDFVSRDALLRRIHEKSLVPSSRIALVGLGGVGKSQIAIEYSYQVRSESPATWVFWVHASNAARFKQSFRSIADQVKIPGRQDPRVNILNLVENWLQDEKIGNWVCILDNVDDDQLLRSVPAVGKGDPISGPTNTSTKPLLEYIPRSKNGSTIITSRTREIASKIVDHKDLIEVQPMERSQALDLLQRKLALPEESQESRQLVEELEFIPLAIIQAASYIRNRAPRCSVSQYLYDFRKNDSKAIRLLQNEAGHFYRDSEASNSILVTWQLSFDYIRRIKPSAADLLSLMSFFDRQGIPENLLWARGETNRNPDISFDDSSNDGGISESDIVSDFEDDITILRDYSFISVGENETIFTMHRLVQLTMRMWLKTHEQIEQWKEKFIGSLCQQFPTGEYENWEKCRLLFPHVKCAILQRPKSRDSLLEWAALLYRGAWYASESGQIADVREMALKSKEQRVKLLSAEDEKVLESTMLLAKAYLLEGWWGEAERLQLQVIETRKIMLGDDHPDTLTSMVNLAETYGAQGRWKEAEQLQVQAMEARKMMLGENHTDTLWSMGYLASTYRSQGRWEEATKLFIQVTEASRTRLGEDHPSTLLSMAHLGSTYMNQGRWEEAEQLYVQMMETSKMKLGEEHPTTLSSMNNLALTYLNRGRWEEAERLLVQVMKTCKRRFGEDHPNTLMNVANLAVTYVSQGRWKDAERLLVQVIEARKTKFGEDHPETLRSIANLAATYTRQGRWKDAERLLVQVIETCKMKLGEDHPDTLSSKAYLASTYRNQGRWEEAEQLFIQVISTRKMKLGEDHPDTLSSIAHLASTYRNQGRWEEAEQLNIQVIRTRKMKLGEDHPDTLSSMADLASTYRNQGRWEEAEQLNVQVIRTRKMKLGEDHPDTLSSMANLAFTWKSSGRDAEAINLLRECLTKQKQTLGPNHPTTLSNSQKLLEWETEGLNIHA</sequence>
<reference evidence="3" key="2">
    <citation type="journal article" date="2016" name="Fungal Biol.">
        <title>Ochratoxin A production by Penicillium thymicola.</title>
        <authorList>
            <person name="Nguyen H.D.T."/>
            <person name="McMullin D.R."/>
            <person name="Ponomareva E."/>
            <person name="Riley R."/>
            <person name="Pomraning K.R."/>
            <person name="Baker S.E."/>
            <person name="Seifert K.A."/>
        </authorList>
    </citation>
    <scope>NUCLEOTIDE SEQUENCE</scope>
    <source>
        <strain evidence="3">DAOM 180753</strain>
    </source>
</reference>
<gene>
    <name evidence="3" type="ORF">VN97_g8295</name>
</gene>
<dbReference type="Gene3D" id="1.25.40.10">
    <property type="entry name" value="Tetratricopeptide repeat domain"/>
    <property type="match status" value="3"/>
</dbReference>
<dbReference type="Pfam" id="PF13424">
    <property type="entry name" value="TPR_12"/>
    <property type="match status" value="5"/>
</dbReference>
<evidence type="ECO:0000313" key="3">
    <source>
        <dbReference type="EMBL" id="KAJ9485069.1"/>
    </source>
</evidence>
<dbReference type="PANTHER" id="PTHR46082:SF6">
    <property type="entry name" value="AAA+ ATPASE DOMAIN-CONTAINING PROTEIN-RELATED"/>
    <property type="match status" value="1"/>
</dbReference>
<feature type="region of interest" description="Disordered" evidence="1">
    <location>
        <begin position="16"/>
        <end position="58"/>
    </location>
</feature>
<dbReference type="Pfam" id="PF25000">
    <property type="entry name" value="DUF7779"/>
    <property type="match status" value="1"/>
</dbReference>
<protein>
    <recommendedName>
        <fullName evidence="2">DUF7779 domain-containing protein</fullName>
    </recommendedName>
</protein>
<organism evidence="3 4">
    <name type="scientific">Penicillium thymicola</name>
    <dbReference type="NCBI Taxonomy" id="293382"/>
    <lineage>
        <taxon>Eukaryota</taxon>
        <taxon>Fungi</taxon>
        <taxon>Dikarya</taxon>
        <taxon>Ascomycota</taxon>
        <taxon>Pezizomycotina</taxon>
        <taxon>Eurotiomycetes</taxon>
        <taxon>Eurotiomycetidae</taxon>
        <taxon>Eurotiales</taxon>
        <taxon>Aspergillaceae</taxon>
        <taxon>Penicillium</taxon>
    </lineage>
</organism>
<dbReference type="InterPro" id="IPR011990">
    <property type="entry name" value="TPR-like_helical_dom_sf"/>
</dbReference>
<dbReference type="NCBIfam" id="NF040586">
    <property type="entry name" value="FxSxx_TPR"/>
    <property type="match status" value="1"/>
</dbReference>
<dbReference type="Gene3D" id="3.40.50.300">
    <property type="entry name" value="P-loop containing nucleotide triphosphate hydrolases"/>
    <property type="match status" value="1"/>
</dbReference>
<dbReference type="AlphaFoldDB" id="A0AAI9X6A0"/>
<dbReference type="Proteomes" id="UP001227192">
    <property type="component" value="Unassembled WGS sequence"/>
</dbReference>
<dbReference type="SUPFAM" id="SSF48452">
    <property type="entry name" value="TPR-like"/>
    <property type="match status" value="2"/>
</dbReference>
<evidence type="ECO:0000313" key="4">
    <source>
        <dbReference type="Proteomes" id="UP001227192"/>
    </source>
</evidence>
<evidence type="ECO:0000259" key="2">
    <source>
        <dbReference type="Pfam" id="PF25000"/>
    </source>
</evidence>
<dbReference type="SMART" id="SM00028">
    <property type="entry name" value="TPR"/>
    <property type="match status" value="7"/>
</dbReference>
<dbReference type="EMBL" id="LACB01000289">
    <property type="protein sequence ID" value="KAJ9485069.1"/>
    <property type="molecule type" value="Genomic_DNA"/>
</dbReference>
<dbReference type="PANTHER" id="PTHR46082">
    <property type="entry name" value="ATP/GTP-BINDING PROTEIN-RELATED"/>
    <property type="match status" value="1"/>
</dbReference>
<feature type="domain" description="DUF7779" evidence="2">
    <location>
        <begin position="342"/>
        <end position="437"/>
    </location>
</feature>
<dbReference type="InterPro" id="IPR053137">
    <property type="entry name" value="NLR-like"/>
</dbReference>
<dbReference type="InterPro" id="IPR019734">
    <property type="entry name" value="TPR_rpt"/>
</dbReference>
<dbReference type="Pfam" id="PF13374">
    <property type="entry name" value="TPR_10"/>
    <property type="match status" value="1"/>
</dbReference>
<name>A0AAI9X6A0_PENTH</name>
<comment type="caution">
    <text evidence="3">The sequence shown here is derived from an EMBL/GenBank/DDBJ whole genome shotgun (WGS) entry which is preliminary data.</text>
</comment>
<dbReference type="PRINTS" id="PR00381">
    <property type="entry name" value="KINESINLIGHT"/>
</dbReference>